<protein>
    <submittedName>
        <fullName evidence="1">Uncharacterized protein</fullName>
    </submittedName>
</protein>
<keyword evidence="2" id="KW-1185">Reference proteome</keyword>
<accession>A0A9P6IPR6</accession>
<name>A0A9P6IPR6_9FUNG</name>
<dbReference type="AlphaFoldDB" id="A0A9P6IPR6"/>
<proteinExistence type="predicted"/>
<dbReference type="EMBL" id="JAAAHW010009115">
    <property type="protein sequence ID" value="KAF9943531.1"/>
    <property type="molecule type" value="Genomic_DNA"/>
</dbReference>
<organism evidence="1 2">
    <name type="scientific">Modicella reniformis</name>
    <dbReference type="NCBI Taxonomy" id="1440133"/>
    <lineage>
        <taxon>Eukaryota</taxon>
        <taxon>Fungi</taxon>
        <taxon>Fungi incertae sedis</taxon>
        <taxon>Mucoromycota</taxon>
        <taxon>Mortierellomycotina</taxon>
        <taxon>Mortierellomycetes</taxon>
        <taxon>Mortierellales</taxon>
        <taxon>Mortierellaceae</taxon>
        <taxon>Modicella</taxon>
    </lineage>
</organism>
<evidence type="ECO:0000313" key="1">
    <source>
        <dbReference type="EMBL" id="KAF9943531.1"/>
    </source>
</evidence>
<feature type="non-terminal residue" evidence="1">
    <location>
        <position position="122"/>
    </location>
</feature>
<evidence type="ECO:0000313" key="2">
    <source>
        <dbReference type="Proteomes" id="UP000749646"/>
    </source>
</evidence>
<reference evidence="1" key="1">
    <citation type="journal article" date="2020" name="Fungal Divers.">
        <title>Resolving the Mortierellaceae phylogeny through synthesis of multi-gene phylogenetics and phylogenomics.</title>
        <authorList>
            <person name="Vandepol N."/>
            <person name="Liber J."/>
            <person name="Desiro A."/>
            <person name="Na H."/>
            <person name="Kennedy M."/>
            <person name="Barry K."/>
            <person name="Grigoriev I.V."/>
            <person name="Miller A.N."/>
            <person name="O'Donnell K."/>
            <person name="Stajich J.E."/>
            <person name="Bonito G."/>
        </authorList>
    </citation>
    <scope>NUCLEOTIDE SEQUENCE</scope>
    <source>
        <strain evidence="1">MES-2147</strain>
    </source>
</reference>
<comment type="caution">
    <text evidence="1">The sequence shown here is derived from an EMBL/GenBank/DDBJ whole genome shotgun (WGS) entry which is preliminary data.</text>
</comment>
<dbReference type="OrthoDB" id="2427108at2759"/>
<gene>
    <name evidence="1" type="ORF">BGZ65_000850</name>
</gene>
<sequence length="122" mass="13576">MKAGIELENKIVPVECPQAEAGHQAEAWKQLQLSFEKHVRSVLEVQEPLRHFYRSPMFKIKSYRKQALSAVVNKGIDRVVSAAGCKGKSEEDSARPLFVVGDGQFGSRRGVSFTNSIPFEGE</sequence>
<dbReference type="Proteomes" id="UP000749646">
    <property type="component" value="Unassembled WGS sequence"/>
</dbReference>